<keyword evidence="3" id="KW-0472">Membrane</keyword>
<comment type="subcellular location">
    <subcellularLocation>
        <location evidence="1">Cell envelope</location>
    </subcellularLocation>
</comment>
<dbReference type="InterPro" id="IPR058633">
    <property type="entry name" value="EmrA/FarA_HH"/>
</dbReference>
<proteinExistence type="predicted"/>
<dbReference type="InterPro" id="IPR058634">
    <property type="entry name" value="AaeA-lik-b-barrel"/>
</dbReference>
<dbReference type="Gene3D" id="2.40.30.170">
    <property type="match status" value="1"/>
</dbReference>
<protein>
    <submittedName>
        <fullName evidence="6">HlyD family secretion protein</fullName>
    </submittedName>
</protein>
<organism evidence="6 7">
    <name type="scientific">Zooshikella harenae</name>
    <dbReference type="NCBI Taxonomy" id="2827238"/>
    <lineage>
        <taxon>Bacteria</taxon>
        <taxon>Pseudomonadati</taxon>
        <taxon>Pseudomonadota</taxon>
        <taxon>Gammaproteobacteria</taxon>
        <taxon>Oceanospirillales</taxon>
        <taxon>Zooshikellaceae</taxon>
        <taxon>Zooshikella</taxon>
    </lineage>
</organism>
<evidence type="ECO:0000256" key="1">
    <source>
        <dbReference type="ARBA" id="ARBA00004196"/>
    </source>
</evidence>
<feature type="transmembrane region" description="Helical" evidence="3">
    <location>
        <begin position="31"/>
        <end position="51"/>
    </location>
</feature>
<dbReference type="PANTHER" id="PTHR30386">
    <property type="entry name" value="MEMBRANE FUSION SUBUNIT OF EMRAB-TOLC MULTIDRUG EFFLUX PUMP"/>
    <property type="match status" value="1"/>
</dbReference>
<dbReference type="Gene3D" id="1.10.287.470">
    <property type="entry name" value="Helix hairpin bin"/>
    <property type="match status" value="1"/>
</dbReference>
<keyword evidence="2" id="KW-0175">Coiled coil</keyword>
<dbReference type="Pfam" id="PF25885">
    <property type="entry name" value="HH_EMRA"/>
    <property type="match status" value="1"/>
</dbReference>
<feature type="domain" description="Multidrug export protein EmrA/FarA alpha-helical hairpin" evidence="4">
    <location>
        <begin position="106"/>
        <end position="224"/>
    </location>
</feature>
<dbReference type="Proteomes" id="UP000690515">
    <property type="component" value="Unassembled WGS sequence"/>
</dbReference>
<dbReference type="RefSeq" id="WP_215819241.1">
    <property type="nucleotide sequence ID" value="NZ_JAGSOY010000014.1"/>
</dbReference>
<keyword evidence="3" id="KW-0812">Transmembrane</keyword>
<dbReference type="SUPFAM" id="SSF111369">
    <property type="entry name" value="HlyD-like secretion proteins"/>
    <property type="match status" value="1"/>
</dbReference>
<gene>
    <name evidence="6" type="ORF">KCG35_08390</name>
</gene>
<dbReference type="EMBL" id="JAGSOY010000014">
    <property type="protein sequence ID" value="MBU2711076.1"/>
    <property type="molecule type" value="Genomic_DNA"/>
</dbReference>
<evidence type="ECO:0000259" key="4">
    <source>
        <dbReference type="Pfam" id="PF25885"/>
    </source>
</evidence>
<feature type="coiled-coil region" evidence="2">
    <location>
        <begin position="107"/>
        <end position="141"/>
    </location>
</feature>
<comment type="caution">
    <text evidence="6">The sequence shown here is derived from an EMBL/GenBank/DDBJ whole genome shotgun (WGS) entry which is preliminary data.</text>
</comment>
<keyword evidence="7" id="KW-1185">Reference proteome</keyword>
<dbReference type="InterPro" id="IPR050739">
    <property type="entry name" value="MFP"/>
</dbReference>
<evidence type="ECO:0000256" key="3">
    <source>
        <dbReference type="SAM" id="Phobius"/>
    </source>
</evidence>
<sequence>MSHAETHHAPSVQEAASLKVIRPFNRRVRRLLLLIVVPVLTLLAIGVMYLIGGRYVETDNAYVKADMIPVAAEVSGVVVDVLVSENQFVNAGDLLFRLDPEPFQVRVTKAEANLAQVRTDLKALKASYREKQAEISLAQTKYTFALKDLHREADLLKRHFVSTSRFDDVKQSADLARQQITVLEEDLKRIANSLGGSVDLPIEKHPRFRVASAALAQVRLDLQRAAVKASKAGIVTKLPKPGQYVAAGSTALALIAIDNLWVEANFTETDLTYINPGQSVEVRVDTYPDKVWIGTVESLSPATGAEFSVIPAQNATGNWVKISQRVPVRIKISNPRHQRQLRAGLSAIVEVDTGHRRTLLGLSL</sequence>
<dbReference type="PANTHER" id="PTHR30386:SF19">
    <property type="entry name" value="MULTIDRUG EXPORT PROTEIN EMRA-RELATED"/>
    <property type="match status" value="1"/>
</dbReference>
<reference evidence="6 7" key="1">
    <citation type="submission" date="2021-04" db="EMBL/GenBank/DDBJ databases">
        <authorList>
            <person name="Pira H."/>
            <person name="Risdian C."/>
            <person name="Wink J."/>
        </authorList>
    </citation>
    <scope>NUCLEOTIDE SEQUENCE [LARGE SCALE GENOMIC DNA]</scope>
    <source>
        <strain evidence="6 7">WH53</strain>
    </source>
</reference>
<accession>A0ABS5ZCP0</accession>
<dbReference type="Pfam" id="PF25963">
    <property type="entry name" value="Beta-barrel_AAEA"/>
    <property type="match status" value="1"/>
</dbReference>
<keyword evidence="3" id="KW-1133">Transmembrane helix</keyword>
<feature type="domain" description="p-hydroxybenzoic acid efflux pump subunit AaeA-like beta-barrel" evidence="5">
    <location>
        <begin position="260"/>
        <end position="351"/>
    </location>
</feature>
<dbReference type="Gene3D" id="2.40.50.100">
    <property type="match status" value="1"/>
</dbReference>
<evidence type="ECO:0000313" key="7">
    <source>
        <dbReference type="Proteomes" id="UP000690515"/>
    </source>
</evidence>
<evidence type="ECO:0000256" key="2">
    <source>
        <dbReference type="SAM" id="Coils"/>
    </source>
</evidence>
<name>A0ABS5ZCP0_9GAMM</name>
<evidence type="ECO:0000259" key="5">
    <source>
        <dbReference type="Pfam" id="PF25963"/>
    </source>
</evidence>
<evidence type="ECO:0000313" key="6">
    <source>
        <dbReference type="EMBL" id="MBU2711076.1"/>
    </source>
</evidence>